<name>J9G699_9ZZZZ</name>
<dbReference type="EMBL" id="AMCI01006049">
    <property type="protein sequence ID" value="EJW95014.1"/>
    <property type="molecule type" value="Genomic_DNA"/>
</dbReference>
<protein>
    <submittedName>
        <fullName evidence="1">Uncharacterized protein</fullName>
    </submittedName>
</protein>
<comment type="caution">
    <text evidence="1">The sequence shown here is derived from an EMBL/GenBank/DDBJ whole genome shotgun (WGS) entry which is preliminary data.</text>
</comment>
<evidence type="ECO:0000313" key="1">
    <source>
        <dbReference type="EMBL" id="EJW95014.1"/>
    </source>
</evidence>
<reference evidence="1" key="1">
    <citation type="journal article" date="2012" name="PLoS ONE">
        <title>Gene sets for utilization of primary and secondary nutrition supplies in the distal gut of endangered iberian lynx.</title>
        <authorList>
            <person name="Alcaide M."/>
            <person name="Messina E."/>
            <person name="Richter M."/>
            <person name="Bargiela R."/>
            <person name="Peplies J."/>
            <person name="Huws S.A."/>
            <person name="Newbold C.J."/>
            <person name="Golyshin P.N."/>
            <person name="Simon M.A."/>
            <person name="Lopez G."/>
            <person name="Yakimov M.M."/>
            <person name="Ferrer M."/>
        </authorList>
    </citation>
    <scope>NUCLEOTIDE SEQUENCE</scope>
</reference>
<accession>J9G699</accession>
<sequence>MVIRLVTPGLSSPARTTPSESVMARLKRRMMADSSSVISTKLFVLVSDLLIFLSGSCRLMILAPVLLM</sequence>
<dbReference type="AlphaFoldDB" id="J9G699"/>
<proteinExistence type="predicted"/>
<organism evidence="1">
    <name type="scientific">gut metagenome</name>
    <dbReference type="NCBI Taxonomy" id="749906"/>
    <lineage>
        <taxon>unclassified sequences</taxon>
        <taxon>metagenomes</taxon>
        <taxon>organismal metagenomes</taxon>
    </lineage>
</organism>
<gene>
    <name evidence="1" type="ORF">EVA_16878</name>
</gene>